<dbReference type="GO" id="GO:0046872">
    <property type="term" value="F:metal ion binding"/>
    <property type="evidence" value="ECO:0007669"/>
    <property type="project" value="InterPro"/>
</dbReference>
<feature type="signal peptide" evidence="5">
    <location>
        <begin position="1"/>
        <end position="15"/>
    </location>
</feature>
<dbReference type="PANTHER" id="PTHR22953:SF153">
    <property type="entry name" value="PURPLE ACID PHOSPHATASE"/>
    <property type="match status" value="1"/>
</dbReference>
<dbReference type="InterPro" id="IPR029052">
    <property type="entry name" value="Metallo-depent_PP-like"/>
</dbReference>
<dbReference type="InterPro" id="IPR008963">
    <property type="entry name" value="Purple_acid_Pase-like_N"/>
</dbReference>
<evidence type="ECO:0000256" key="3">
    <source>
        <dbReference type="ARBA" id="ARBA00023180"/>
    </source>
</evidence>
<dbReference type="OrthoDB" id="45007at2759"/>
<sequence length="460" mass="50341">MAALFTLIKAIPVLATCVIAANYPPIPVDKTTPVQQRIAISGANAISIGWNTYEHLAKPCVQYGSSSAALTLEACSSSSVTYATSRTYSNAVTLPGLAPATTYYYKIVSTNSSVEHFFSPRTTGDKTAFTMSVVIDLGVYRADGFTIEMDQTKRDTIPSIEPSLNHTTIGRLADNIDDYELVVHPGDFAYADDWYLKPHNLLDEVDAYEAILEQFYDQLAPIAGRKAYMASPGNHEADCEEIDYTTGLCPTGQKNFTELHESIWSNHAYCLLVYVGEYHRYGQRQQSSDAREASVLWALRCPNQQLEFLEADLASVDRTVTPWLIVGGHRPWYSTGGSGNICSSCQDAFEPLLYKYGVDLAVFGHVHNSQRFVPVNDSIADPAGMNDPQAPMYIVAGGAGNIEGLSSVGSNVSYNAFAYADDFSYATVTFKDENNLQVDFIRSSTGAVLDSSVLYKAHTQ</sequence>
<evidence type="ECO:0000313" key="9">
    <source>
        <dbReference type="EMBL" id="KAG0650386.1"/>
    </source>
</evidence>
<evidence type="ECO:0000256" key="4">
    <source>
        <dbReference type="RuleBase" id="RU361203"/>
    </source>
</evidence>
<dbReference type="Pfam" id="PF16656">
    <property type="entry name" value="Pur_ac_phosph_N"/>
    <property type="match status" value="1"/>
</dbReference>
<evidence type="ECO:0000313" key="10">
    <source>
        <dbReference type="Proteomes" id="UP000785200"/>
    </source>
</evidence>
<evidence type="ECO:0000259" key="7">
    <source>
        <dbReference type="Pfam" id="PF14008"/>
    </source>
</evidence>
<dbReference type="InterPro" id="IPR015914">
    <property type="entry name" value="PAPs_N"/>
</dbReference>
<dbReference type="CDD" id="cd00839">
    <property type="entry name" value="MPP_PAPs"/>
    <property type="match status" value="1"/>
</dbReference>
<dbReference type="InterPro" id="IPR041792">
    <property type="entry name" value="MPP_PAP"/>
</dbReference>
<proteinExistence type="inferred from homology"/>
<dbReference type="PANTHER" id="PTHR22953">
    <property type="entry name" value="ACID PHOSPHATASE RELATED"/>
    <property type="match status" value="1"/>
</dbReference>
<keyword evidence="2 4" id="KW-0378">Hydrolase</keyword>
<keyword evidence="3" id="KW-0325">Glycoprotein</keyword>
<gene>
    <name evidence="9" type="ORF">D0Z07_3419</name>
</gene>
<keyword evidence="10" id="KW-1185">Reference proteome</keyword>
<dbReference type="Gene3D" id="3.60.21.10">
    <property type="match status" value="1"/>
</dbReference>
<reference evidence="9" key="1">
    <citation type="submission" date="2019-07" db="EMBL/GenBank/DDBJ databases">
        <title>Hyphodiscus hymeniophilus genome sequencing and assembly.</title>
        <authorList>
            <person name="Kramer G."/>
            <person name="Nodwell J."/>
        </authorList>
    </citation>
    <scope>NUCLEOTIDE SEQUENCE</scope>
    <source>
        <strain evidence="9">ATCC 34498</strain>
    </source>
</reference>
<comment type="caution">
    <text evidence="9">The sequence shown here is derived from an EMBL/GenBank/DDBJ whole genome shotgun (WGS) entry which is preliminary data.</text>
</comment>
<dbReference type="SUPFAM" id="SSF56300">
    <property type="entry name" value="Metallo-dependent phosphatases"/>
    <property type="match status" value="1"/>
</dbReference>
<keyword evidence="1 5" id="KW-0732">Signal</keyword>
<dbReference type="Proteomes" id="UP000785200">
    <property type="component" value="Unassembled WGS sequence"/>
</dbReference>
<dbReference type="InterPro" id="IPR039331">
    <property type="entry name" value="PAPs-like"/>
</dbReference>
<dbReference type="Pfam" id="PF00149">
    <property type="entry name" value="Metallophos"/>
    <property type="match status" value="1"/>
</dbReference>
<evidence type="ECO:0000256" key="2">
    <source>
        <dbReference type="ARBA" id="ARBA00022801"/>
    </source>
</evidence>
<dbReference type="AlphaFoldDB" id="A0A9P7AYP7"/>
<comment type="catalytic activity">
    <reaction evidence="4">
        <text>a phosphate monoester + H2O = an alcohol + phosphate</text>
        <dbReference type="Rhea" id="RHEA:15017"/>
        <dbReference type="ChEBI" id="CHEBI:15377"/>
        <dbReference type="ChEBI" id="CHEBI:30879"/>
        <dbReference type="ChEBI" id="CHEBI:43474"/>
        <dbReference type="ChEBI" id="CHEBI:67140"/>
        <dbReference type="EC" id="3.1.3.2"/>
    </reaction>
</comment>
<dbReference type="Pfam" id="PF14008">
    <property type="entry name" value="Metallophos_C"/>
    <property type="match status" value="1"/>
</dbReference>
<evidence type="ECO:0000259" key="8">
    <source>
        <dbReference type="Pfam" id="PF16656"/>
    </source>
</evidence>
<dbReference type="SUPFAM" id="SSF49363">
    <property type="entry name" value="Purple acid phosphatase, N-terminal domain"/>
    <property type="match status" value="1"/>
</dbReference>
<feature type="domain" description="Purple acid phosphatase C-terminal" evidence="7">
    <location>
        <begin position="390"/>
        <end position="451"/>
    </location>
</feature>
<dbReference type="InterPro" id="IPR004843">
    <property type="entry name" value="Calcineurin-like_PHP"/>
</dbReference>
<name>A0A9P7AYP7_9HELO</name>
<feature type="chain" id="PRO_5040427340" description="Purple acid phosphatase" evidence="5">
    <location>
        <begin position="16"/>
        <end position="460"/>
    </location>
</feature>
<comment type="similarity">
    <text evidence="4">Belongs to the metallophosphoesterase superfamily. Purple acid phosphatase family.</text>
</comment>
<feature type="domain" description="Calcineurin-like phosphoesterase" evidence="6">
    <location>
        <begin position="173"/>
        <end position="368"/>
    </location>
</feature>
<accession>A0A9P7AYP7</accession>
<dbReference type="EMBL" id="VNKQ01000006">
    <property type="protein sequence ID" value="KAG0650386.1"/>
    <property type="molecule type" value="Genomic_DNA"/>
</dbReference>
<evidence type="ECO:0000256" key="1">
    <source>
        <dbReference type="ARBA" id="ARBA00022729"/>
    </source>
</evidence>
<dbReference type="Gene3D" id="2.60.40.380">
    <property type="entry name" value="Purple acid phosphatase-like, N-terminal"/>
    <property type="match status" value="1"/>
</dbReference>
<evidence type="ECO:0000259" key="6">
    <source>
        <dbReference type="Pfam" id="PF00149"/>
    </source>
</evidence>
<organism evidence="9 10">
    <name type="scientific">Hyphodiscus hymeniophilus</name>
    <dbReference type="NCBI Taxonomy" id="353542"/>
    <lineage>
        <taxon>Eukaryota</taxon>
        <taxon>Fungi</taxon>
        <taxon>Dikarya</taxon>
        <taxon>Ascomycota</taxon>
        <taxon>Pezizomycotina</taxon>
        <taxon>Leotiomycetes</taxon>
        <taxon>Helotiales</taxon>
        <taxon>Hyphodiscaceae</taxon>
        <taxon>Hyphodiscus</taxon>
    </lineage>
</organism>
<evidence type="ECO:0000256" key="5">
    <source>
        <dbReference type="SAM" id="SignalP"/>
    </source>
</evidence>
<feature type="domain" description="Purple acid phosphatase N-terminal" evidence="8">
    <location>
        <begin position="33"/>
        <end position="117"/>
    </location>
</feature>
<dbReference type="GO" id="GO:0003993">
    <property type="term" value="F:acid phosphatase activity"/>
    <property type="evidence" value="ECO:0007669"/>
    <property type="project" value="UniProtKB-EC"/>
</dbReference>
<protein>
    <recommendedName>
        <fullName evidence="4">Purple acid phosphatase</fullName>
        <ecNumber evidence="4">3.1.3.2</ecNumber>
    </recommendedName>
</protein>
<dbReference type="InterPro" id="IPR025733">
    <property type="entry name" value="PAPs_C"/>
</dbReference>
<dbReference type="EC" id="3.1.3.2" evidence="4"/>